<comment type="caution">
    <text evidence="2">The sequence shown here is derived from an EMBL/GenBank/DDBJ whole genome shotgun (WGS) entry which is preliminary data.</text>
</comment>
<feature type="compositionally biased region" description="Polar residues" evidence="1">
    <location>
        <begin position="717"/>
        <end position="729"/>
    </location>
</feature>
<reference evidence="2 3" key="1">
    <citation type="journal article" date="2017" name="PLoS Biol.">
        <title>The sea cucumber genome provides insights into morphological evolution and visceral regeneration.</title>
        <authorList>
            <person name="Zhang X."/>
            <person name="Sun L."/>
            <person name="Yuan J."/>
            <person name="Sun Y."/>
            <person name="Gao Y."/>
            <person name="Zhang L."/>
            <person name="Li S."/>
            <person name="Dai H."/>
            <person name="Hamel J.F."/>
            <person name="Liu C."/>
            <person name="Yu Y."/>
            <person name="Liu S."/>
            <person name="Lin W."/>
            <person name="Guo K."/>
            <person name="Jin S."/>
            <person name="Xu P."/>
            <person name="Storey K.B."/>
            <person name="Huan P."/>
            <person name="Zhang T."/>
            <person name="Zhou Y."/>
            <person name="Zhang J."/>
            <person name="Lin C."/>
            <person name="Li X."/>
            <person name="Xing L."/>
            <person name="Huo D."/>
            <person name="Sun M."/>
            <person name="Wang L."/>
            <person name="Mercier A."/>
            <person name="Li F."/>
            <person name="Yang H."/>
            <person name="Xiang J."/>
        </authorList>
    </citation>
    <scope>NUCLEOTIDE SEQUENCE [LARGE SCALE GENOMIC DNA]</scope>
    <source>
        <strain evidence="2">Shaxun</strain>
        <tissue evidence="2">Muscle</tissue>
    </source>
</reference>
<feature type="compositionally biased region" description="Polar residues" evidence="1">
    <location>
        <begin position="350"/>
        <end position="362"/>
    </location>
</feature>
<sequence length="852" mass="98124">MYNKPECRERQKRESCADKLSDWYREFGSQHHQRTVTLNSSFGVDLSSCKDQSKANSKELYFRSQKENVLAKCKTQKKNQSVRSSEKDIIEKVATTPDLCSAHLIDACAQNREGSIKSTIETKCTTYQTAEKERNCKMLRMNESKESLIRKEYQMAVTDWDKRLSSASDIITVNRAALNNHAVGRFQSKGQSERSYYLAQQRKFVAKSKTQENNQNVTKSRKEECENAAAMSNNYSMPLKDSYTKNKESSKMLCSELKYTASNNVEIEPNDRMVNVNKTKEGANQIKSQLCSNILDEHMSPVSDRTSPSRDEALGGNNDVPLCPSKQPLEAQSRDCHKSVTATEQRHPRTNWTQSMTSNPINKKSKKYQLRERTERQECQNVDETNYIMNQRKCPKSITKGAMTLNSSFVVDLSSSKDQSKAKSKELYIRSQKENVLATCKTQNMKQSVRVNEKDIIEKVATTQDLCSAHLIDACAHNKEGSITSTIKTKCTTYQTAEKERNCETLRMNESKESLVRIKYQMATNDWDKRRTSASDIITVNRAALNDHAVGRFQSKGQSERSYYLAQQRKFVAKRKTQENNQNVTKSRKEECENAAAMSNNYSMPLKDSYTKNKESSKMLCSELKYTASNNVEIEPNDRMVQVYKMKEGASQIKSQLCSNILDEHMSPVSERTSPSRDEALGGNNDVPLCSSKYQQEAQSRNCHKSVTATEQRHPRTNWTQSMTSNPINKKSKKYQLRERTERQECQNVDETSYKVNQRKCPKSNVIRRRHCRSHSNREVATLERKNDVGKFKDLADYWNQKPRRRNRIRDLNHLDLKVIILDWQHKRVCRPLLVIECRLPMDTLQFATSQV</sequence>
<accession>A0A2G8KYY8</accession>
<organism evidence="2 3">
    <name type="scientific">Stichopus japonicus</name>
    <name type="common">Sea cucumber</name>
    <dbReference type="NCBI Taxonomy" id="307972"/>
    <lineage>
        <taxon>Eukaryota</taxon>
        <taxon>Metazoa</taxon>
        <taxon>Echinodermata</taxon>
        <taxon>Eleutherozoa</taxon>
        <taxon>Echinozoa</taxon>
        <taxon>Holothuroidea</taxon>
        <taxon>Aspidochirotacea</taxon>
        <taxon>Aspidochirotida</taxon>
        <taxon>Stichopodidae</taxon>
        <taxon>Apostichopus</taxon>
    </lineage>
</organism>
<keyword evidence="3" id="KW-1185">Reference proteome</keyword>
<feature type="region of interest" description="Disordered" evidence="1">
    <location>
        <begin position="705"/>
        <end position="741"/>
    </location>
</feature>
<dbReference type="AlphaFoldDB" id="A0A2G8KYY8"/>
<feature type="region of interest" description="Disordered" evidence="1">
    <location>
        <begin position="300"/>
        <end position="375"/>
    </location>
</feature>
<dbReference type="EMBL" id="MRZV01000295">
    <property type="protein sequence ID" value="PIK53233.1"/>
    <property type="molecule type" value="Genomic_DNA"/>
</dbReference>
<gene>
    <name evidence="2" type="ORF">BSL78_09872</name>
</gene>
<evidence type="ECO:0000256" key="1">
    <source>
        <dbReference type="SAM" id="MobiDB-lite"/>
    </source>
</evidence>
<evidence type="ECO:0000313" key="3">
    <source>
        <dbReference type="Proteomes" id="UP000230750"/>
    </source>
</evidence>
<name>A0A2G8KYY8_STIJA</name>
<proteinExistence type="predicted"/>
<evidence type="ECO:0000313" key="2">
    <source>
        <dbReference type="EMBL" id="PIK53233.1"/>
    </source>
</evidence>
<dbReference type="Proteomes" id="UP000230750">
    <property type="component" value="Unassembled WGS sequence"/>
</dbReference>
<protein>
    <submittedName>
        <fullName evidence="2">Uncharacterized protein</fullName>
    </submittedName>
</protein>